<evidence type="ECO:0000313" key="2">
    <source>
        <dbReference type="Proteomes" id="UP000027361"/>
    </source>
</evidence>
<dbReference type="AlphaFoldDB" id="A0A066VUN1"/>
<reference evidence="1 2" key="1">
    <citation type="submission" date="2014-05" db="EMBL/GenBank/DDBJ databases">
        <title>Draft genome sequence of a rare smut relative, Tilletiaria anomala UBC 951.</title>
        <authorList>
            <consortium name="DOE Joint Genome Institute"/>
            <person name="Toome M."/>
            <person name="Kuo A."/>
            <person name="Henrissat B."/>
            <person name="Lipzen A."/>
            <person name="Tritt A."/>
            <person name="Yoshinaga Y."/>
            <person name="Zane M."/>
            <person name="Barry K."/>
            <person name="Grigoriev I.V."/>
            <person name="Spatafora J.W."/>
            <person name="Aimea M.C."/>
        </authorList>
    </citation>
    <scope>NUCLEOTIDE SEQUENCE [LARGE SCALE GENOMIC DNA]</scope>
    <source>
        <strain evidence="1 2">UBC 951</strain>
    </source>
</reference>
<dbReference type="EMBL" id="JMSN01000069">
    <property type="protein sequence ID" value="KDN42519.1"/>
    <property type="molecule type" value="Genomic_DNA"/>
</dbReference>
<gene>
    <name evidence="1" type="ORF">K437DRAFT_160914</name>
</gene>
<protein>
    <submittedName>
        <fullName evidence="1">Uncharacterized protein</fullName>
    </submittedName>
</protein>
<sequence>MVEGRLYPYECDMEVLPCEGCGIEKIRLGLFTSWLPSLKVNSCKEGCCRSHCKSEIMKMRCTMHLPLFFLLLIFPARECSAHSPFACSHFGVVGAA</sequence>
<name>A0A066VUN1_TILAU</name>
<accession>A0A066VUN1</accession>
<organism evidence="1 2">
    <name type="scientific">Tilletiaria anomala (strain ATCC 24038 / CBS 436.72 / UBC 951)</name>
    <dbReference type="NCBI Taxonomy" id="1037660"/>
    <lineage>
        <taxon>Eukaryota</taxon>
        <taxon>Fungi</taxon>
        <taxon>Dikarya</taxon>
        <taxon>Basidiomycota</taxon>
        <taxon>Ustilaginomycotina</taxon>
        <taxon>Exobasidiomycetes</taxon>
        <taxon>Georgefischeriales</taxon>
        <taxon>Tilletiariaceae</taxon>
        <taxon>Tilletiaria</taxon>
    </lineage>
</organism>
<dbReference type="InParanoid" id="A0A066VUN1"/>
<keyword evidence="2" id="KW-1185">Reference proteome</keyword>
<comment type="caution">
    <text evidence="1">The sequence shown here is derived from an EMBL/GenBank/DDBJ whole genome shotgun (WGS) entry which is preliminary data.</text>
</comment>
<dbReference type="Proteomes" id="UP000027361">
    <property type="component" value="Unassembled WGS sequence"/>
</dbReference>
<evidence type="ECO:0000313" key="1">
    <source>
        <dbReference type="EMBL" id="KDN42519.1"/>
    </source>
</evidence>
<dbReference type="HOGENOM" id="CLU_2361214_0_0_1"/>
<dbReference type="GeneID" id="25261734"/>
<proteinExistence type="predicted"/>
<dbReference type="RefSeq" id="XP_013242088.1">
    <property type="nucleotide sequence ID" value="XM_013386634.1"/>
</dbReference>